<name>A0A0F6Z5N5_9CORY</name>
<dbReference type="EMBL" id="CP011309">
    <property type="protein sequence ID" value="AKF27581.1"/>
    <property type="molecule type" value="Genomic_DNA"/>
</dbReference>
<evidence type="ECO:0008006" key="3">
    <source>
        <dbReference type="Google" id="ProtNLM"/>
    </source>
</evidence>
<dbReference type="AlphaFoldDB" id="A0A0F6Z5N5"/>
<dbReference type="RefSeq" id="WP_003855977.1">
    <property type="nucleotide sequence ID" value="NZ_CP011309.1"/>
</dbReference>
<dbReference type="PATRIC" id="fig|92706.3.peg.1773"/>
<evidence type="ECO:0000313" key="2">
    <source>
        <dbReference type="Proteomes" id="UP000034037"/>
    </source>
</evidence>
<evidence type="ECO:0000313" key="1">
    <source>
        <dbReference type="EMBL" id="AKF27581.1"/>
    </source>
</evidence>
<dbReference type="HOGENOM" id="CLU_108795_1_1_11"/>
<reference evidence="1 2" key="1">
    <citation type="submission" date="2015-04" db="EMBL/GenBank/DDBJ databases">
        <title>Complete Genome Sequence of Brevibacterium flavum ATCC 15168.</title>
        <authorList>
            <person name="Ahn J."/>
            <person name="Park G."/>
            <person name="Jeon W."/>
            <person name="Jang Y."/>
            <person name="Jang M."/>
            <person name="Lee H."/>
            <person name="Lee H."/>
        </authorList>
    </citation>
    <scope>NUCLEOTIDE SEQUENCE [LARGE SCALE GENOMIC DNA]</scope>
    <source>
        <strain evidence="1 2">ATCC 15168</strain>
    </source>
</reference>
<dbReference type="CDD" id="cd17511">
    <property type="entry name" value="YbjN_AmyR-like"/>
    <property type="match status" value="1"/>
</dbReference>
<organism evidence="1 2">
    <name type="scientific">[Brevibacterium] flavum</name>
    <dbReference type="NCBI Taxonomy" id="92706"/>
    <lineage>
        <taxon>Bacteria</taxon>
        <taxon>Bacillati</taxon>
        <taxon>Actinomycetota</taxon>
        <taxon>Actinomycetes</taxon>
        <taxon>Mycobacteriales</taxon>
        <taxon>Corynebacteriaceae</taxon>
        <taxon>Corynebacterium</taxon>
    </lineage>
</organism>
<dbReference type="Pfam" id="PF10722">
    <property type="entry name" value="YbjN"/>
    <property type="match status" value="1"/>
</dbReference>
<protein>
    <recommendedName>
        <fullName evidence="3">YbjN domain-containing protein</fullName>
    </recommendedName>
</protein>
<dbReference type="Proteomes" id="UP000034037">
    <property type="component" value="Chromosome"/>
</dbReference>
<accession>A0A0F6Z5N5</accession>
<gene>
    <name evidence="1" type="ORF">YH66_08480</name>
</gene>
<keyword evidence="2" id="KW-1185">Reference proteome</keyword>
<dbReference type="InterPro" id="IPR019660">
    <property type="entry name" value="Put_sensory_transdc_reg_YbjN"/>
</dbReference>
<sequence length="159" mass="17725">MPHTPPAHDPNDIQDFSLDAVAGILQDEKLDYRIDEHDGEKVIRTGFINAAISFILLDGSLTMEAMWRGAPSTDAAAQVLAATNEWNLTQFAPTIRFFELNEGTLAINALRHVVVSAGMSHNQVGSYVMSSIESAVQCFEWLEQQFPDLVTWKDEHNDH</sequence>
<proteinExistence type="predicted"/>